<protein>
    <submittedName>
        <fullName evidence="4">Dendritic arbor reduction protein 1-like</fullName>
    </submittedName>
</protein>
<proteinExistence type="predicted"/>
<dbReference type="KEGG" id="dzi:111282517"/>
<dbReference type="PANTHER" id="PTHR33179:SF66">
    <property type="entry name" value="VQ MOTIF-CONTAINING PROTEIN 22-LIKE"/>
    <property type="match status" value="1"/>
</dbReference>
<evidence type="ECO:0000256" key="1">
    <source>
        <dbReference type="SAM" id="MobiDB-lite"/>
    </source>
</evidence>
<dbReference type="OrthoDB" id="1726347at2759"/>
<dbReference type="Pfam" id="PF05678">
    <property type="entry name" value="VQ"/>
    <property type="match status" value="1"/>
</dbReference>
<feature type="compositionally biased region" description="Polar residues" evidence="1">
    <location>
        <begin position="41"/>
        <end position="67"/>
    </location>
</feature>
<dbReference type="GeneID" id="111282517"/>
<feature type="domain" description="VQ" evidence="2">
    <location>
        <begin position="80"/>
        <end position="105"/>
    </location>
</feature>
<reference evidence="4" key="1">
    <citation type="submission" date="2025-08" db="UniProtKB">
        <authorList>
            <consortium name="RefSeq"/>
        </authorList>
    </citation>
    <scope>IDENTIFICATION</scope>
    <source>
        <tissue evidence="4">Fruit stalk</tissue>
    </source>
</reference>
<dbReference type="InterPro" id="IPR008889">
    <property type="entry name" value="VQ"/>
</dbReference>
<sequence>MSTTAATSNEWMQFYEQTADELSASSLGFSDSTIVATSVSPVSNLSPRTSNLHSASDQLTPKGSSSKPIRRRSRASKKTPTTLLNANASNFRALVQQFTGCPSTPLSLGNRRGPINLNFALGTERNQSGTATSIMSASGNDYFYQQSHQEQLRQQQNASHQQHQHLYQEQQHAVSLDNAHHGFDLDNISLQELNRDHRYTNETANDSNYLL</sequence>
<name>A0A6P5XDJ4_DURZI</name>
<feature type="region of interest" description="Disordered" evidence="1">
    <location>
        <begin position="150"/>
        <end position="170"/>
    </location>
</feature>
<feature type="compositionally biased region" description="Basic residues" evidence="1">
    <location>
        <begin position="68"/>
        <end position="77"/>
    </location>
</feature>
<evidence type="ECO:0000259" key="2">
    <source>
        <dbReference type="Pfam" id="PF05678"/>
    </source>
</evidence>
<evidence type="ECO:0000313" key="4">
    <source>
        <dbReference type="RefSeq" id="XP_022726363.1"/>
    </source>
</evidence>
<dbReference type="Proteomes" id="UP000515121">
    <property type="component" value="Unplaced"/>
</dbReference>
<dbReference type="PANTHER" id="PTHR33179">
    <property type="entry name" value="VQ MOTIF-CONTAINING PROTEIN"/>
    <property type="match status" value="1"/>
</dbReference>
<dbReference type="AlphaFoldDB" id="A0A6P5XDJ4"/>
<gene>
    <name evidence="4" type="primary">LOC111282517</name>
</gene>
<organism evidence="3 4">
    <name type="scientific">Durio zibethinus</name>
    <name type="common">Durian</name>
    <dbReference type="NCBI Taxonomy" id="66656"/>
    <lineage>
        <taxon>Eukaryota</taxon>
        <taxon>Viridiplantae</taxon>
        <taxon>Streptophyta</taxon>
        <taxon>Embryophyta</taxon>
        <taxon>Tracheophyta</taxon>
        <taxon>Spermatophyta</taxon>
        <taxon>Magnoliopsida</taxon>
        <taxon>eudicotyledons</taxon>
        <taxon>Gunneridae</taxon>
        <taxon>Pentapetalae</taxon>
        <taxon>rosids</taxon>
        <taxon>malvids</taxon>
        <taxon>Malvales</taxon>
        <taxon>Malvaceae</taxon>
        <taxon>Helicteroideae</taxon>
        <taxon>Durio</taxon>
    </lineage>
</organism>
<evidence type="ECO:0000313" key="3">
    <source>
        <dbReference type="Proteomes" id="UP000515121"/>
    </source>
</evidence>
<accession>A0A6P5XDJ4</accession>
<dbReference type="RefSeq" id="XP_022726363.1">
    <property type="nucleotide sequence ID" value="XM_022870628.1"/>
</dbReference>
<dbReference type="InterPro" id="IPR039609">
    <property type="entry name" value="VQ_15/22"/>
</dbReference>
<keyword evidence="3" id="KW-1185">Reference proteome</keyword>
<feature type="region of interest" description="Disordered" evidence="1">
    <location>
        <begin position="41"/>
        <end position="82"/>
    </location>
</feature>